<evidence type="ECO:0000313" key="2">
    <source>
        <dbReference type="EMBL" id="HHM44423.1"/>
    </source>
</evidence>
<feature type="transmembrane region" description="Helical" evidence="1">
    <location>
        <begin position="65"/>
        <end position="85"/>
    </location>
</feature>
<protein>
    <submittedName>
        <fullName evidence="2">Monovalent cation/H(+) antiporter subunit G</fullName>
    </submittedName>
</protein>
<dbReference type="PANTHER" id="PTHR34703">
    <property type="entry name" value="ANTIPORTER SUBUNIT MNHG2-RELATED"/>
    <property type="match status" value="1"/>
</dbReference>
<feature type="transmembrane region" description="Helical" evidence="1">
    <location>
        <begin position="29"/>
        <end position="53"/>
    </location>
</feature>
<dbReference type="InterPro" id="IPR005133">
    <property type="entry name" value="PhaG_MnhG_YufB"/>
</dbReference>
<accession>A0A7J3VU12</accession>
<keyword evidence="1" id="KW-0812">Transmembrane</keyword>
<name>A0A7J3VU12_CALS0</name>
<sequence length="143" mass="15810">MSTPPLCCLSSAFCRRLPSLSILRRGACLLEVVSLIFLAFAILVYFTGVVGILRLPDVYNRLHAVTKTSFIGVLSIILSGVFYFGLSPLTIKSIAIAIFLTITYPVAGHLLARAAYRTGVPTSERTLHDEYRSFIKLVEEKKE</sequence>
<keyword evidence="1" id="KW-0472">Membrane</keyword>
<proteinExistence type="predicted"/>
<dbReference type="PANTHER" id="PTHR34703:SF1">
    <property type="entry name" value="ANTIPORTER SUBUNIT MNHG2-RELATED"/>
    <property type="match status" value="1"/>
</dbReference>
<dbReference type="AlphaFoldDB" id="A0A7J3VU12"/>
<dbReference type="Pfam" id="PF03334">
    <property type="entry name" value="PhaG_MnhG_YufB"/>
    <property type="match status" value="1"/>
</dbReference>
<dbReference type="EMBL" id="DRXH01000133">
    <property type="protein sequence ID" value="HHM44423.1"/>
    <property type="molecule type" value="Genomic_DNA"/>
</dbReference>
<reference evidence="2" key="1">
    <citation type="journal article" date="2020" name="mSystems">
        <title>Genome- and Community-Level Interaction Insights into Carbon Utilization and Element Cycling Functions of Hydrothermarchaeota in Hydrothermal Sediment.</title>
        <authorList>
            <person name="Zhou Z."/>
            <person name="Liu Y."/>
            <person name="Xu W."/>
            <person name="Pan J."/>
            <person name="Luo Z.H."/>
            <person name="Li M."/>
        </authorList>
    </citation>
    <scope>NUCLEOTIDE SEQUENCE [LARGE SCALE GENOMIC DNA]</scope>
    <source>
        <strain evidence="2">SpSt-1074</strain>
    </source>
</reference>
<keyword evidence="1" id="KW-1133">Transmembrane helix</keyword>
<feature type="transmembrane region" description="Helical" evidence="1">
    <location>
        <begin position="91"/>
        <end position="112"/>
    </location>
</feature>
<dbReference type="GO" id="GO:0015385">
    <property type="term" value="F:sodium:proton antiporter activity"/>
    <property type="evidence" value="ECO:0007669"/>
    <property type="project" value="TreeGrafter"/>
</dbReference>
<dbReference type="NCBIfam" id="TIGR01300">
    <property type="entry name" value="CPA3_mnhG_phaG"/>
    <property type="match status" value="1"/>
</dbReference>
<comment type="caution">
    <text evidence="2">The sequence shown here is derived from an EMBL/GenBank/DDBJ whole genome shotgun (WGS) entry which is preliminary data.</text>
</comment>
<gene>
    <name evidence="2" type="ORF">ENM31_03905</name>
</gene>
<evidence type="ECO:0000256" key="1">
    <source>
        <dbReference type="SAM" id="Phobius"/>
    </source>
</evidence>
<dbReference type="NCBIfam" id="NF009314">
    <property type="entry name" value="PRK12674.1-2"/>
    <property type="match status" value="1"/>
</dbReference>
<organism evidence="2">
    <name type="scientific">Caldiarchaeum subterraneum</name>
    <dbReference type="NCBI Taxonomy" id="311458"/>
    <lineage>
        <taxon>Archaea</taxon>
        <taxon>Nitrososphaerota</taxon>
        <taxon>Candidatus Caldarchaeales</taxon>
        <taxon>Candidatus Caldarchaeaceae</taxon>
        <taxon>Candidatus Caldarchaeum</taxon>
    </lineage>
</organism>